<dbReference type="Proteomes" id="UP000002274">
    <property type="component" value="Chromosome"/>
</dbReference>
<dbReference type="BioCyc" id="PMAR59922:G1G80-193-MONOMER"/>
<organism evidence="2 3">
    <name type="scientific">Prochlorococcus marinus (strain MIT 9303)</name>
    <dbReference type="NCBI Taxonomy" id="59922"/>
    <lineage>
        <taxon>Bacteria</taxon>
        <taxon>Bacillati</taxon>
        <taxon>Cyanobacteriota</taxon>
        <taxon>Cyanophyceae</taxon>
        <taxon>Synechococcales</taxon>
        <taxon>Prochlorococcaceae</taxon>
        <taxon>Prochlorococcus</taxon>
    </lineage>
</organism>
<accession>A2C644</accession>
<gene>
    <name evidence="2" type="ordered locus">P9303_01991</name>
</gene>
<dbReference type="KEGG" id="pmf:P9303_01991"/>
<reference evidence="2 3" key="1">
    <citation type="journal article" date="2007" name="PLoS Genet.">
        <title>Patterns and implications of gene gain and loss in the evolution of Prochlorococcus.</title>
        <authorList>
            <person name="Kettler G.C."/>
            <person name="Martiny A.C."/>
            <person name="Huang K."/>
            <person name="Zucker J."/>
            <person name="Coleman M.L."/>
            <person name="Rodrigue S."/>
            <person name="Chen F."/>
            <person name="Lapidus A."/>
            <person name="Ferriera S."/>
            <person name="Johnson J."/>
            <person name="Steglich C."/>
            <person name="Church G.M."/>
            <person name="Richardson P."/>
            <person name="Chisholm S.W."/>
        </authorList>
    </citation>
    <scope>NUCLEOTIDE SEQUENCE [LARGE SCALE GENOMIC DNA]</scope>
    <source>
        <strain evidence="2 3">MIT 9303</strain>
    </source>
</reference>
<feature type="region of interest" description="Disordered" evidence="1">
    <location>
        <begin position="46"/>
        <end position="70"/>
    </location>
</feature>
<sequence>MPKQEEPNSDIDNSSDEMSKEFSSEDRNEATREWTLSECQERWKSLKDAQRSGSGLSMKEWEKRNGEGIW</sequence>
<evidence type="ECO:0000313" key="2">
    <source>
        <dbReference type="EMBL" id="ABM76954.1"/>
    </source>
</evidence>
<evidence type="ECO:0000256" key="1">
    <source>
        <dbReference type="SAM" id="MobiDB-lite"/>
    </source>
</evidence>
<name>A2C644_PROM3</name>
<feature type="compositionally biased region" description="Basic and acidic residues" evidence="1">
    <location>
        <begin position="59"/>
        <end position="70"/>
    </location>
</feature>
<proteinExistence type="predicted"/>
<evidence type="ECO:0000313" key="3">
    <source>
        <dbReference type="Proteomes" id="UP000002274"/>
    </source>
</evidence>
<dbReference type="AlphaFoldDB" id="A2C644"/>
<feature type="compositionally biased region" description="Basic and acidic residues" evidence="1">
    <location>
        <begin position="17"/>
        <end position="32"/>
    </location>
</feature>
<feature type="region of interest" description="Disordered" evidence="1">
    <location>
        <begin position="1"/>
        <end position="34"/>
    </location>
</feature>
<dbReference type="EMBL" id="CP000554">
    <property type="protein sequence ID" value="ABM76954.1"/>
    <property type="molecule type" value="Genomic_DNA"/>
</dbReference>
<dbReference type="RefSeq" id="WP_011824883.1">
    <property type="nucleotide sequence ID" value="NC_008820.1"/>
</dbReference>
<dbReference type="HOGENOM" id="CLU_2754653_0_0_3"/>
<protein>
    <submittedName>
        <fullName evidence="2">Uncharacterized protein</fullName>
    </submittedName>
</protein>